<keyword evidence="2" id="KW-1133">Transmembrane helix</keyword>
<proteinExistence type="predicted"/>
<dbReference type="PANTHER" id="PTHR48081:SF11">
    <property type="entry name" value="ALPHA_BETA HYDROLASE FOLD-3 DOMAIN-CONTAINING PROTEIN-RELATED"/>
    <property type="match status" value="1"/>
</dbReference>
<evidence type="ECO:0000259" key="3">
    <source>
        <dbReference type="Pfam" id="PF07859"/>
    </source>
</evidence>
<keyword evidence="1 4" id="KW-0378">Hydrolase</keyword>
<gene>
    <name evidence="4" type="ORF">BU16DRAFT_522889</name>
</gene>
<dbReference type="InterPro" id="IPR050300">
    <property type="entry name" value="GDXG_lipolytic_enzyme"/>
</dbReference>
<evidence type="ECO:0000256" key="1">
    <source>
        <dbReference type="ARBA" id="ARBA00022801"/>
    </source>
</evidence>
<dbReference type="InterPro" id="IPR013094">
    <property type="entry name" value="AB_hydrolase_3"/>
</dbReference>
<dbReference type="Proteomes" id="UP000799750">
    <property type="component" value="Unassembled WGS sequence"/>
</dbReference>
<sequence length="396" mass="42802">MSSITDPNPGFGRSTLTQKIYAASVMLYVLPKTILSVIITRAFKKHNVSFKDHFLRSMIREVLLGFPRQILRAPGEAQVEKVLASPRFSAVRKNIVEPVKTSAFSGYWICQGSISTKREPQSADVTILFAHGGGYVIGHVAQWITFMLYIAEVIESKGLNVSILALDYSLAPEAPFPTQMDQAHAAYSYLLDLGIAADKIALIGDSAGGSLMMSLLASLAIPLPPSTTTLPKPLGVYLLSAWLSFQHTSPTFSTNAGIDVLDKRFLDNCANDLRAASSHSRTTIDTYTEFVHPVPGRLPLSEILPHTVWISAGADEVFRADIEAFAKLATQTDADVTLDVGVGKAHDWVFGDVVAKEADFLKATGDLGDDFAPGAKVLAVAIVDAVKKRKTSSPRL</sequence>
<dbReference type="Pfam" id="PF07859">
    <property type="entry name" value="Abhydrolase_3"/>
    <property type="match status" value="1"/>
</dbReference>
<feature type="transmembrane region" description="Helical" evidence="2">
    <location>
        <begin position="20"/>
        <end position="43"/>
    </location>
</feature>
<dbReference type="SUPFAM" id="SSF53474">
    <property type="entry name" value="alpha/beta-Hydrolases"/>
    <property type="match status" value="1"/>
</dbReference>
<evidence type="ECO:0000256" key="2">
    <source>
        <dbReference type="SAM" id="Phobius"/>
    </source>
</evidence>
<keyword evidence="5" id="KW-1185">Reference proteome</keyword>
<reference evidence="4" key="1">
    <citation type="journal article" date="2020" name="Stud. Mycol.">
        <title>101 Dothideomycetes genomes: a test case for predicting lifestyles and emergence of pathogens.</title>
        <authorList>
            <person name="Haridas S."/>
            <person name="Albert R."/>
            <person name="Binder M."/>
            <person name="Bloem J."/>
            <person name="Labutti K."/>
            <person name="Salamov A."/>
            <person name="Andreopoulos B."/>
            <person name="Baker S."/>
            <person name="Barry K."/>
            <person name="Bills G."/>
            <person name="Bluhm B."/>
            <person name="Cannon C."/>
            <person name="Castanera R."/>
            <person name="Culley D."/>
            <person name="Daum C."/>
            <person name="Ezra D."/>
            <person name="Gonzalez J."/>
            <person name="Henrissat B."/>
            <person name="Kuo A."/>
            <person name="Liang C."/>
            <person name="Lipzen A."/>
            <person name="Lutzoni F."/>
            <person name="Magnuson J."/>
            <person name="Mondo S."/>
            <person name="Nolan M."/>
            <person name="Ohm R."/>
            <person name="Pangilinan J."/>
            <person name="Park H.-J."/>
            <person name="Ramirez L."/>
            <person name="Alfaro M."/>
            <person name="Sun H."/>
            <person name="Tritt A."/>
            <person name="Yoshinaga Y."/>
            <person name="Zwiers L.-H."/>
            <person name="Turgeon B."/>
            <person name="Goodwin S."/>
            <person name="Spatafora J."/>
            <person name="Crous P."/>
            <person name="Grigoriev I."/>
        </authorList>
    </citation>
    <scope>NUCLEOTIDE SEQUENCE</scope>
    <source>
        <strain evidence="4">CBS 269.34</strain>
    </source>
</reference>
<keyword evidence="2" id="KW-0812">Transmembrane</keyword>
<dbReference type="InterPro" id="IPR029058">
    <property type="entry name" value="AB_hydrolase_fold"/>
</dbReference>
<keyword evidence="2" id="KW-0472">Membrane</keyword>
<dbReference type="Gene3D" id="3.40.50.1820">
    <property type="entry name" value="alpha/beta hydrolase"/>
    <property type="match status" value="1"/>
</dbReference>
<dbReference type="EMBL" id="MU004183">
    <property type="protein sequence ID" value="KAF2500038.1"/>
    <property type="molecule type" value="Genomic_DNA"/>
</dbReference>
<accession>A0A6A6R5L7</accession>
<organism evidence="4 5">
    <name type="scientific">Lophium mytilinum</name>
    <dbReference type="NCBI Taxonomy" id="390894"/>
    <lineage>
        <taxon>Eukaryota</taxon>
        <taxon>Fungi</taxon>
        <taxon>Dikarya</taxon>
        <taxon>Ascomycota</taxon>
        <taxon>Pezizomycotina</taxon>
        <taxon>Dothideomycetes</taxon>
        <taxon>Pleosporomycetidae</taxon>
        <taxon>Mytilinidiales</taxon>
        <taxon>Mytilinidiaceae</taxon>
        <taxon>Lophium</taxon>
    </lineage>
</organism>
<name>A0A6A6R5L7_9PEZI</name>
<evidence type="ECO:0000313" key="5">
    <source>
        <dbReference type="Proteomes" id="UP000799750"/>
    </source>
</evidence>
<dbReference type="PANTHER" id="PTHR48081">
    <property type="entry name" value="AB HYDROLASE SUPERFAMILY PROTEIN C4A8.06C"/>
    <property type="match status" value="1"/>
</dbReference>
<protein>
    <submittedName>
        <fullName evidence="4">Alpha/beta-hydrolase</fullName>
    </submittedName>
</protein>
<evidence type="ECO:0000313" key="4">
    <source>
        <dbReference type="EMBL" id="KAF2500038.1"/>
    </source>
</evidence>
<feature type="domain" description="Alpha/beta hydrolase fold-3" evidence="3">
    <location>
        <begin position="127"/>
        <end position="349"/>
    </location>
</feature>
<dbReference type="GO" id="GO:0016787">
    <property type="term" value="F:hydrolase activity"/>
    <property type="evidence" value="ECO:0007669"/>
    <property type="project" value="UniProtKB-KW"/>
</dbReference>
<dbReference type="OrthoDB" id="408631at2759"/>
<dbReference type="AlphaFoldDB" id="A0A6A6R5L7"/>